<feature type="transmembrane region" description="Helical" evidence="1">
    <location>
        <begin position="140"/>
        <end position="157"/>
    </location>
</feature>
<gene>
    <name evidence="2" type="ORF">P353_19150</name>
</gene>
<dbReference type="InterPro" id="IPR007401">
    <property type="entry name" value="DUF454"/>
</dbReference>
<reference evidence="2 3" key="1">
    <citation type="submission" date="2013-09" db="EMBL/GenBank/DDBJ databases">
        <title>High correlation between genotypes and phenotypes of environmental bacteria Comamonas testosteroni strains.</title>
        <authorList>
            <person name="Liu L."/>
            <person name="Zhu W."/>
            <person name="Xia X."/>
            <person name="Xu B."/>
            <person name="Luo M."/>
            <person name="Wang G."/>
        </authorList>
    </citation>
    <scope>NUCLEOTIDE SEQUENCE [LARGE SCALE GENOMIC DNA]</scope>
    <source>
        <strain evidence="2 3">JL40</strain>
    </source>
</reference>
<dbReference type="PANTHER" id="PTHR35813:SF1">
    <property type="entry name" value="INNER MEMBRANE PROTEIN YBAN"/>
    <property type="match status" value="1"/>
</dbReference>
<keyword evidence="1" id="KW-1133">Transmembrane helix</keyword>
<dbReference type="EMBL" id="AWOR01000064">
    <property type="protein sequence ID" value="KGH27136.1"/>
    <property type="molecule type" value="Genomic_DNA"/>
</dbReference>
<protein>
    <submittedName>
        <fullName evidence="2">Membrane protein</fullName>
    </submittedName>
</protein>
<sequence>MAARAWLQLHQFLQSTFCLMNDLPPPPETPREEPHLESKQLSAPLRYLLIAFALVCVILGLIGAVVPGMPTTVFILMAAWAAVRSSPRLHRWLYAHRVFGPLLHNWDTGGKISRRAKWTATLSMGASSLLILYFSYKPWLTAMTLSIMACVLLWLWLRPEPQIEG</sequence>
<dbReference type="GO" id="GO:0005886">
    <property type="term" value="C:plasma membrane"/>
    <property type="evidence" value="ECO:0007669"/>
    <property type="project" value="TreeGrafter"/>
</dbReference>
<evidence type="ECO:0000313" key="3">
    <source>
        <dbReference type="Proteomes" id="UP000029553"/>
    </source>
</evidence>
<dbReference type="Proteomes" id="UP000029553">
    <property type="component" value="Unassembled WGS sequence"/>
</dbReference>
<dbReference type="PANTHER" id="PTHR35813">
    <property type="entry name" value="INNER MEMBRANE PROTEIN YBAN"/>
    <property type="match status" value="1"/>
</dbReference>
<name>A0A096F9W3_COMTE</name>
<keyword evidence="1" id="KW-0472">Membrane</keyword>
<comment type="caution">
    <text evidence="2">The sequence shown here is derived from an EMBL/GenBank/DDBJ whole genome shotgun (WGS) entry which is preliminary data.</text>
</comment>
<evidence type="ECO:0000313" key="2">
    <source>
        <dbReference type="EMBL" id="KGH27136.1"/>
    </source>
</evidence>
<dbReference type="AlphaFoldDB" id="A0A096F9W3"/>
<dbReference type="Pfam" id="PF04304">
    <property type="entry name" value="DUF454"/>
    <property type="match status" value="1"/>
</dbReference>
<evidence type="ECO:0000256" key="1">
    <source>
        <dbReference type="SAM" id="Phobius"/>
    </source>
</evidence>
<accession>A0A096F9W3</accession>
<proteinExistence type="predicted"/>
<organism evidence="2 3">
    <name type="scientific">Comamonas testosteroni</name>
    <name type="common">Pseudomonas testosteroni</name>
    <dbReference type="NCBI Taxonomy" id="285"/>
    <lineage>
        <taxon>Bacteria</taxon>
        <taxon>Pseudomonadati</taxon>
        <taxon>Pseudomonadota</taxon>
        <taxon>Betaproteobacteria</taxon>
        <taxon>Burkholderiales</taxon>
        <taxon>Comamonadaceae</taxon>
        <taxon>Comamonas</taxon>
    </lineage>
</organism>
<keyword evidence="1" id="KW-0812">Transmembrane</keyword>
<feature type="transmembrane region" description="Helical" evidence="1">
    <location>
        <begin position="48"/>
        <end position="81"/>
    </location>
</feature>